<dbReference type="EMBL" id="JACHGK010000005">
    <property type="protein sequence ID" value="MBB6445213.1"/>
    <property type="molecule type" value="Genomic_DNA"/>
</dbReference>
<protein>
    <submittedName>
        <fullName evidence="1">Uncharacterized protein</fullName>
    </submittedName>
</protein>
<dbReference type="AlphaFoldDB" id="A0A7X0LV39"/>
<sequence>MCLCSKINKIYSAKGLSQGRPIPYSTVKQTSPRVMIKKTSYSSLNGSKR</sequence>
<organism evidence="1 2">
    <name type="scientific">Bacillus benzoevorans</name>
    <dbReference type="NCBI Taxonomy" id="1456"/>
    <lineage>
        <taxon>Bacteria</taxon>
        <taxon>Bacillati</taxon>
        <taxon>Bacillota</taxon>
        <taxon>Bacilli</taxon>
        <taxon>Bacillales</taxon>
        <taxon>Bacillaceae</taxon>
        <taxon>Bacillus</taxon>
    </lineage>
</organism>
<name>A0A7X0LV39_9BACI</name>
<gene>
    <name evidence="1" type="ORF">HNR53_001831</name>
</gene>
<proteinExistence type="predicted"/>
<reference evidence="1 2" key="1">
    <citation type="submission" date="2020-08" db="EMBL/GenBank/DDBJ databases">
        <title>Genomic Encyclopedia of Type Strains, Phase IV (KMG-IV): sequencing the most valuable type-strain genomes for metagenomic binning, comparative biology and taxonomic classification.</title>
        <authorList>
            <person name="Goeker M."/>
        </authorList>
    </citation>
    <scope>NUCLEOTIDE SEQUENCE [LARGE SCALE GENOMIC DNA]</scope>
    <source>
        <strain evidence="1 2">DSM 5391</strain>
    </source>
</reference>
<evidence type="ECO:0000313" key="2">
    <source>
        <dbReference type="Proteomes" id="UP000531594"/>
    </source>
</evidence>
<accession>A0A7X0LV39</accession>
<comment type="caution">
    <text evidence="1">The sequence shown here is derived from an EMBL/GenBank/DDBJ whole genome shotgun (WGS) entry which is preliminary data.</text>
</comment>
<evidence type="ECO:0000313" key="1">
    <source>
        <dbReference type="EMBL" id="MBB6445213.1"/>
    </source>
</evidence>
<keyword evidence="2" id="KW-1185">Reference proteome</keyword>
<dbReference type="Proteomes" id="UP000531594">
    <property type="component" value="Unassembled WGS sequence"/>
</dbReference>